<keyword evidence="2" id="KW-1185">Reference proteome</keyword>
<evidence type="ECO:0000313" key="1">
    <source>
        <dbReference type="EMBL" id="QEY23743.1"/>
    </source>
</evidence>
<dbReference type="KEGG" id="naq:D0T90_03845"/>
<proteinExistence type="predicted"/>
<dbReference type="EMBL" id="CP031699">
    <property type="protein sequence ID" value="QEY23743.1"/>
    <property type="molecule type" value="Genomic_DNA"/>
</dbReference>
<name>A0A5P3MQ94_NEIAN</name>
<evidence type="ECO:0000313" key="2">
    <source>
        <dbReference type="Proteomes" id="UP000325536"/>
    </source>
</evidence>
<gene>
    <name evidence="1" type="ORF">D0T90_03845</name>
</gene>
<dbReference type="Proteomes" id="UP000325536">
    <property type="component" value="Chromosome"/>
</dbReference>
<sequence length="73" mass="8065">MLRWLNDLIEKPSRPSANFADGLFTFETESTGSNRLSFAWKTQHPSAAYSAVQVETTANPPQYPCSCKTVPTA</sequence>
<reference evidence="1 2" key="1">
    <citation type="submission" date="2018-08" db="EMBL/GenBank/DDBJ databases">
        <title>Neisseria animalis ATCC 49930 complete genome.</title>
        <authorList>
            <person name="Veseli I.A."/>
            <person name="Mascarenhas dos Santos A.C."/>
            <person name="Buttler R."/>
            <person name="Pombert J.-F."/>
        </authorList>
    </citation>
    <scope>NUCLEOTIDE SEQUENCE [LARGE SCALE GENOMIC DNA]</scope>
    <source>
        <strain evidence="1 2">ATCC 49930</strain>
    </source>
</reference>
<protein>
    <submittedName>
        <fullName evidence="1">Uncharacterized protein</fullName>
    </submittedName>
</protein>
<organism evidence="1 2">
    <name type="scientific">Neisseria animalis</name>
    <dbReference type="NCBI Taxonomy" id="492"/>
    <lineage>
        <taxon>Bacteria</taxon>
        <taxon>Pseudomonadati</taxon>
        <taxon>Pseudomonadota</taxon>
        <taxon>Betaproteobacteria</taxon>
        <taxon>Neisseriales</taxon>
        <taxon>Neisseriaceae</taxon>
        <taxon>Neisseria</taxon>
    </lineage>
</organism>
<dbReference type="AlphaFoldDB" id="A0A5P3MQ94"/>
<accession>A0A5P3MQ94</accession>